<dbReference type="AlphaFoldDB" id="A0A0B3YAR0"/>
<dbReference type="Proteomes" id="UP000031197">
    <property type="component" value="Unassembled WGS sequence"/>
</dbReference>
<comment type="caution">
    <text evidence="1">The sequence shown here is derived from an EMBL/GenBank/DDBJ whole genome shotgun (WGS) entry which is preliminary data.</text>
</comment>
<protein>
    <submittedName>
        <fullName evidence="1">Uncharacterized protein</fullName>
    </submittedName>
</protein>
<dbReference type="EMBL" id="JWLW01000012">
    <property type="protein sequence ID" value="KHT54143.1"/>
    <property type="molecule type" value="Genomic_DNA"/>
</dbReference>
<keyword evidence="2" id="KW-1185">Reference proteome</keyword>
<dbReference type="RefSeq" id="WP_039218360.1">
    <property type="nucleotide sequence ID" value="NZ_JWLW01000012.1"/>
</dbReference>
<gene>
    <name evidence="1" type="ORF">RJ41_06280</name>
</gene>
<evidence type="ECO:0000313" key="2">
    <source>
        <dbReference type="Proteomes" id="UP000031197"/>
    </source>
</evidence>
<proteinExistence type="predicted"/>
<dbReference type="OrthoDB" id="281270at2"/>
<reference evidence="1 2" key="1">
    <citation type="submission" date="2014-12" db="EMBL/GenBank/DDBJ databases">
        <title>Genome sequencing of Alteromonas marina AD001.</title>
        <authorList>
            <person name="Adrian T.G.S."/>
            <person name="Chan K.G."/>
        </authorList>
    </citation>
    <scope>NUCLEOTIDE SEQUENCE [LARGE SCALE GENOMIC DNA]</scope>
    <source>
        <strain evidence="1 2">AD001</strain>
    </source>
</reference>
<evidence type="ECO:0000313" key="1">
    <source>
        <dbReference type="EMBL" id="KHT54143.1"/>
    </source>
</evidence>
<organism evidence="1 2">
    <name type="scientific">Alteromonas marina</name>
    <dbReference type="NCBI Taxonomy" id="203795"/>
    <lineage>
        <taxon>Bacteria</taxon>
        <taxon>Pseudomonadati</taxon>
        <taxon>Pseudomonadota</taxon>
        <taxon>Gammaproteobacteria</taxon>
        <taxon>Alteromonadales</taxon>
        <taxon>Alteromonadaceae</taxon>
        <taxon>Alteromonas/Salinimonas group</taxon>
        <taxon>Alteromonas</taxon>
    </lineage>
</organism>
<sequence>MHTPSLQNQFPHAYLSNLTEHKSNLREFLHYAKNVLPSIASTKKSTWPIHHDHCFMRVILDNIVGCAWYEVIASPAYKNLTDKQASAALNLAKQIATDSVSLHVLNQRSKQWRNKQLKLEF</sequence>
<accession>A0A0B3YAR0</accession>
<name>A0A0B3YAR0_9ALTE</name>